<name>A0ACB8UYM6_9EURO</name>
<gene>
    <name evidence="1" type="ORF">LOY88_002585</name>
</gene>
<comment type="caution">
    <text evidence="1">The sequence shown here is derived from an EMBL/GenBank/DDBJ whole genome shotgun (WGS) entry which is preliminary data.</text>
</comment>
<sequence length="234" mass="25849">MDLLPNPLQTPASNRQVFTAWVVGQPGVGKRGLIVRHTARVFVEYDVFWDGSGRRDHHTGEASFVLELVASECISDATTGRRPEGLILLYSVAHRAGFDALKRLHADVQTELPHAQGLPVLVVATMTDLPHNAWQVRVEEGEAFAESIQAPFRQCSALTGAGVDELMDELFQDMAAARSDAEKDDIIATTPPKQAMIMQHSDPAVFLKIHKEHLTLFGKVRASLNRVFRYKLSG</sequence>
<proteinExistence type="predicted"/>
<reference evidence="1" key="1">
    <citation type="journal article" date="2022" name="bioRxiv">
        <title>Population genetic analysis of Ophidiomyces ophidiicola, the causative agent of snake fungal disease, indicates recent introductions to the USA.</title>
        <authorList>
            <person name="Ladner J.T."/>
            <person name="Palmer J.M."/>
            <person name="Ettinger C.L."/>
            <person name="Stajich J.E."/>
            <person name="Farrell T.M."/>
            <person name="Glorioso B.M."/>
            <person name="Lawson B."/>
            <person name="Price S.J."/>
            <person name="Stengle A.G."/>
            <person name="Grear D.A."/>
            <person name="Lorch J.M."/>
        </authorList>
    </citation>
    <scope>NUCLEOTIDE SEQUENCE</scope>
    <source>
        <strain evidence="1">NWHC 24266-5</strain>
    </source>
</reference>
<evidence type="ECO:0000313" key="1">
    <source>
        <dbReference type="EMBL" id="KAI2388389.1"/>
    </source>
</evidence>
<protein>
    <submittedName>
        <fullName evidence="1">Uncharacterized protein</fullName>
    </submittedName>
</protein>
<dbReference type="EMBL" id="JALBCA010000031">
    <property type="protein sequence ID" value="KAI2388389.1"/>
    <property type="molecule type" value="Genomic_DNA"/>
</dbReference>
<organism evidence="1">
    <name type="scientific">Ophidiomyces ophidiicola</name>
    <dbReference type="NCBI Taxonomy" id="1387563"/>
    <lineage>
        <taxon>Eukaryota</taxon>
        <taxon>Fungi</taxon>
        <taxon>Dikarya</taxon>
        <taxon>Ascomycota</taxon>
        <taxon>Pezizomycotina</taxon>
        <taxon>Eurotiomycetes</taxon>
        <taxon>Eurotiomycetidae</taxon>
        <taxon>Onygenales</taxon>
        <taxon>Onygenaceae</taxon>
        <taxon>Ophidiomyces</taxon>
    </lineage>
</organism>
<accession>A0ACB8UYM6</accession>